<evidence type="ECO:0000313" key="1">
    <source>
        <dbReference type="EMBL" id="CAC5403885.1"/>
    </source>
</evidence>
<dbReference type="OrthoDB" id="6157450at2759"/>
<dbReference type="Proteomes" id="UP000507470">
    <property type="component" value="Unassembled WGS sequence"/>
</dbReference>
<dbReference type="EMBL" id="CACVKT020006875">
    <property type="protein sequence ID" value="CAC5403885.1"/>
    <property type="molecule type" value="Genomic_DNA"/>
</dbReference>
<keyword evidence="2" id="KW-1185">Reference proteome</keyword>
<dbReference type="AlphaFoldDB" id="A0A6J8D715"/>
<gene>
    <name evidence="1" type="ORF">MCOR_37736</name>
</gene>
<proteinExistence type="predicted"/>
<accession>A0A6J8D715</accession>
<protein>
    <submittedName>
        <fullName evidence="1">Uncharacterized protein</fullName>
    </submittedName>
</protein>
<organism evidence="1 2">
    <name type="scientific">Mytilus coruscus</name>
    <name type="common">Sea mussel</name>
    <dbReference type="NCBI Taxonomy" id="42192"/>
    <lineage>
        <taxon>Eukaryota</taxon>
        <taxon>Metazoa</taxon>
        <taxon>Spiralia</taxon>
        <taxon>Lophotrochozoa</taxon>
        <taxon>Mollusca</taxon>
        <taxon>Bivalvia</taxon>
        <taxon>Autobranchia</taxon>
        <taxon>Pteriomorphia</taxon>
        <taxon>Mytilida</taxon>
        <taxon>Mytiloidea</taxon>
        <taxon>Mytilidae</taxon>
        <taxon>Mytilinae</taxon>
        <taxon>Mytilus</taxon>
    </lineage>
</organism>
<reference evidence="1 2" key="1">
    <citation type="submission" date="2020-06" db="EMBL/GenBank/DDBJ databases">
        <authorList>
            <person name="Li R."/>
            <person name="Bekaert M."/>
        </authorList>
    </citation>
    <scope>NUCLEOTIDE SEQUENCE [LARGE SCALE GENOMIC DNA]</scope>
    <source>
        <strain evidence="2">wild</strain>
    </source>
</reference>
<dbReference type="PANTHER" id="PTHR45749:SF21">
    <property type="entry name" value="DUF4371 DOMAIN-CONTAINING PROTEIN"/>
    <property type="match status" value="1"/>
</dbReference>
<name>A0A6J8D715_MYTCO</name>
<sequence length="276" mass="31216">MQRRLDNFFTHKNFDSTIISTDTQALQDATSIQNLESQTSSNNDFACSSTSSPNVYGPSYPDIGTLAKEDLRKDEVVRLKLLSTKSEDPKFQFPTRTLRETGRACQLSWLIDNPWLKYSVSLDALYCAPCVLFGSQRSDTKEKTFGFQSPCTDWINVGRSISRHLQQGSSEEFIRIRSGKSQDILQSLSTSYNQVVIKNRNILKSIIEVILLCSKQNLALRSHSEKDSNFIAILHDKAKGNEVLANHLAYCDPRTKYTSPDIQNELIMLWCGSNTI</sequence>
<evidence type="ECO:0000313" key="2">
    <source>
        <dbReference type="Proteomes" id="UP000507470"/>
    </source>
</evidence>
<dbReference type="PANTHER" id="PTHR45749">
    <property type="match status" value="1"/>
</dbReference>